<evidence type="ECO:0000256" key="1">
    <source>
        <dbReference type="ARBA" id="ARBA00022801"/>
    </source>
</evidence>
<dbReference type="InterPro" id="IPR016986">
    <property type="entry name" value="UCP031982_abhydr"/>
</dbReference>
<dbReference type="PIRSF" id="PIRSF031982">
    <property type="entry name" value="UCP031982_abhydr"/>
    <property type="match status" value="1"/>
</dbReference>
<dbReference type="RefSeq" id="WP_099554938.1">
    <property type="nucleotide sequence ID" value="NZ_LT960614.1"/>
</dbReference>
<proteinExistence type="predicted"/>
<dbReference type="InterPro" id="IPR029058">
    <property type="entry name" value="AB_hydrolase_fold"/>
</dbReference>
<evidence type="ECO:0000259" key="5">
    <source>
        <dbReference type="Pfam" id="PF12697"/>
    </source>
</evidence>
<name>A0A2C9D2P9_9HYPH</name>
<dbReference type="InterPro" id="IPR000073">
    <property type="entry name" value="AB_hydrolase_1"/>
</dbReference>
<gene>
    <name evidence="6" type="ORF">HDIA_0993</name>
</gene>
<dbReference type="PANTHER" id="PTHR10272:SF0">
    <property type="entry name" value="PLATELET-ACTIVATING FACTOR ACETYLHYDROLASE"/>
    <property type="match status" value="1"/>
</dbReference>
<dbReference type="KEGG" id="hdi:HDIA_0993"/>
<feature type="domain" description="AB hydrolase-1" evidence="5">
    <location>
        <begin position="85"/>
        <end position="247"/>
    </location>
</feature>
<dbReference type="PANTHER" id="PTHR10272">
    <property type="entry name" value="PLATELET-ACTIVATING FACTOR ACETYLHYDROLASE"/>
    <property type="match status" value="1"/>
</dbReference>
<evidence type="ECO:0000313" key="7">
    <source>
        <dbReference type="Proteomes" id="UP000223606"/>
    </source>
</evidence>
<accession>A0A2C9D2P9</accession>
<feature type="signal peptide" evidence="4">
    <location>
        <begin position="1"/>
        <end position="23"/>
    </location>
</feature>
<reference evidence="7" key="1">
    <citation type="submission" date="2017-09" db="EMBL/GenBank/DDBJ databases">
        <title>Genome sequence of Nannocystis excedens DSM 71.</title>
        <authorList>
            <person name="Blom J."/>
        </authorList>
    </citation>
    <scope>NUCLEOTIDE SEQUENCE [LARGE SCALE GENOMIC DNA]</scope>
    <source>
        <strain evidence="7">type strain: E19</strain>
    </source>
</reference>
<keyword evidence="1" id="KW-0378">Hydrolase</keyword>
<protein>
    <submittedName>
        <fullName evidence="6">Pyrimidine utilization protein D</fullName>
    </submittedName>
</protein>
<dbReference type="Pfam" id="PF12697">
    <property type="entry name" value="Abhydrolase_6"/>
    <property type="match status" value="1"/>
</dbReference>
<dbReference type="EMBL" id="LT960614">
    <property type="protein sequence ID" value="SON54534.1"/>
    <property type="molecule type" value="Genomic_DNA"/>
</dbReference>
<dbReference type="GO" id="GO:0003847">
    <property type="term" value="F:1-alkyl-2-acetylglycerophosphocholine esterase activity"/>
    <property type="evidence" value="ECO:0007669"/>
    <property type="project" value="TreeGrafter"/>
</dbReference>
<keyword evidence="4" id="KW-0732">Signal</keyword>
<sequence length="359" mass="38237">MSRYRLPAALGAILLLLPAAAEAETAVGFTLRAVPSPERHELLQTAFWYPAEADGRLARVAENPAFLGVDVREDATPLSGVHPLVVFSHGLGGNWRNEAWLATRLAAEGYVVAAPDHPGTTTFNRSKDEAADLSERPKDLSHVIDAVLGRPNMAGTIDPARIAVLGHSLGGWTAIEIAGGRFDAEKFEKDCAAGHAPSISCKAMDGLGALKNADHRASVAGDLGDRRVKAAVTLDLGLGRGFTDASLSAIELPVLVLAAGFDVIHLPAEQESQYLADHLPQPLTTYRRIDDATHFSFMGVCKPGAADLIEKEAPGEGVVCRDGGTRSREEIHDEVFTLVSDFLKRSLQGAETATSAERR</sequence>
<keyword evidence="2" id="KW-0442">Lipid degradation</keyword>
<evidence type="ECO:0000256" key="2">
    <source>
        <dbReference type="ARBA" id="ARBA00022963"/>
    </source>
</evidence>
<keyword evidence="7" id="KW-1185">Reference proteome</keyword>
<evidence type="ECO:0000313" key="6">
    <source>
        <dbReference type="EMBL" id="SON54534.1"/>
    </source>
</evidence>
<keyword evidence="3" id="KW-0443">Lipid metabolism</keyword>
<evidence type="ECO:0000256" key="3">
    <source>
        <dbReference type="ARBA" id="ARBA00023098"/>
    </source>
</evidence>
<feature type="chain" id="PRO_5013152384" evidence="4">
    <location>
        <begin position="24"/>
        <end position="359"/>
    </location>
</feature>
<organism evidence="6 7">
    <name type="scientific">Hartmannibacter diazotrophicus</name>
    <dbReference type="NCBI Taxonomy" id="1482074"/>
    <lineage>
        <taxon>Bacteria</taxon>
        <taxon>Pseudomonadati</taxon>
        <taxon>Pseudomonadota</taxon>
        <taxon>Alphaproteobacteria</taxon>
        <taxon>Hyphomicrobiales</taxon>
        <taxon>Pleomorphomonadaceae</taxon>
        <taxon>Hartmannibacter</taxon>
    </lineage>
</organism>
<dbReference type="OrthoDB" id="9814760at2"/>
<dbReference type="SUPFAM" id="SSF53474">
    <property type="entry name" value="alpha/beta-Hydrolases"/>
    <property type="match status" value="1"/>
</dbReference>
<dbReference type="Proteomes" id="UP000223606">
    <property type="component" value="Chromosome 1"/>
</dbReference>
<evidence type="ECO:0000256" key="4">
    <source>
        <dbReference type="SAM" id="SignalP"/>
    </source>
</evidence>
<dbReference type="Gene3D" id="3.40.50.1820">
    <property type="entry name" value="alpha/beta hydrolase"/>
    <property type="match status" value="1"/>
</dbReference>
<dbReference type="GO" id="GO:0016042">
    <property type="term" value="P:lipid catabolic process"/>
    <property type="evidence" value="ECO:0007669"/>
    <property type="project" value="UniProtKB-KW"/>
</dbReference>
<dbReference type="AlphaFoldDB" id="A0A2C9D2P9"/>